<feature type="transmembrane region" description="Helical" evidence="1">
    <location>
        <begin position="230"/>
        <end position="246"/>
    </location>
</feature>
<reference evidence="2 3" key="1">
    <citation type="journal article" date="2014" name="Genome Biol. Evol.">
        <title>The secreted proteins of Achlya hypogyna and Thraustotheca clavata identify the ancestral oomycete secretome and reveal gene acquisitions by horizontal gene transfer.</title>
        <authorList>
            <person name="Misner I."/>
            <person name="Blouin N."/>
            <person name="Leonard G."/>
            <person name="Richards T.A."/>
            <person name="Lane C.E."/>
        </authorList>
    </citation>
    <scope>NUCLEOTIDE SEQUENCE [LARGE SCALE GENOMIC DNA]</scope>
    <source>
        <strain evidence="2 3">ATCC 48635</strain>
    </source>
</reference>
<dbReference type="OrthoDB" id="74980at2759"/>
<evidence type="ECO:0000313" key="3">
    <source>
        <dbReference type="Proteomes" id="UP000243579"/>
    </source>
</evidence>
<feature type="transmembrane region" description="Helical" evidence="1">
    <location>
        <begin position="291"/>
        <end position="311"/>
    </location>
</feature>
<dbReference type="Proteomes" id="UP000243579">
    <property type="component" value="Unassembled WGS sequence"/>
</dbReference>
<keyword evidence="1" id="KW-0472">Membrane</keyword>
<evidence type="ECO:0008006" key="4">
    <source>
        <dbReference type="Google" id="ProtNLM"/>
    </source>
</evidence>
<sequence>MNASASGGTTVTYRRSGVCEAAVDTVAHGLADVFVDMKCFGLGTGSSSIQVTYMSKDGVRHTATATNTASPVAIVACFIGGRAPQTDYPSYFMNMLTQGTQASIVMTKANGSEAIILNFIALMSLVGYGYFFVRISLYLYATARWIRLMPDSARKRQLMYSVVNCSISSVIWTHHRTSMKFVGFLGFIAWHVGTTNSSCQWAANIKDVSQDAVYRCSIGTLGHFANITEVVRLLSYSWVFYALVFMEKMPGIAIYMPGYIVAALLLGFVPLALLAIVVAEICKLRLDSPGLFLIHNQLFLVLVWLAVFYILRTPVTRPYLRFVELCLGWIGVKKQRIHVDSPFYAMLGDHFWIEADLVREEDALYVPLSVLMETKNIKLQNIYDHEYFTYGVLKPGKSVDAPHPGWLASQLEYYVRVHE</sequence>
<organism evidence="2 3">
    <name type="scientific">Achlya hypogyna</name>
    <name type="common">Oomycete</name>
    <name type="synonym">Protoachlya hypogyna</name>
    <dbReference type="NCBI Taxonomy" id="1202772"/>
    <lineage>
        <taxon>Eukaryota</taxon>
        <taxon>Sar</taxon>
        <taxon>Stramenopiles</taxon>
        <taxon>Oomycota</taxon>
        <taxon>Saprolegniomycetes</taxon>
        <taxon>Saprolegniales</taxon>
        <taxon>Achlyaceae</taxon>
        <taxon>Achlya</taxon>
    </lineage>
</organism>
<accession>A0A1V9YRC8</accession>
<keyword evidence="1" id="KW-1133">Transmembrane helix</keyword>
<keyword evidence="1" id="KW-0812">Transmembrane</keyword>
<keyword evidence="3" id="KW-1185">Reference proteome</keyword>
<proteinExistence type="predicted"/>
<gene>
    <name evidence="2" type="ORF">ACHHYP_06877</name>
</gene>
<feature type="transmembrane region" description="Helical" evidence="1">
    <location>
        <begin position="258"/>
        <end position="279"/>
    </location>
</feature>
<evidence type="ECO:0000313" key="2">
    <source>
        <dbReference type="EMBL" id="OQR88325.1"/>
    </source>
</evidence>
<comment type="caution">
    <text evidence="2">The sequence shown here is derived from an EMBL/GenBank/DDBJ whole genome shotgun (WGS) entry which is preliminary data.</text>
</comment>
<evidence type="ECO:0000256" key="1">
    <source>
        <dbReference type="SAM" id="Phobius"/>
    </source>
</evidence>
<dbReference type="EMBL" id="JNBR01001384">
    <property type="protein sequence ID" value="OQR88325.1"/>
    <property type="molecule type" value="Genomic_DNA"/>
</dbReference>
<feature type="transmembrane region" description="Helical" evidence="1">
    <location>
        <begin position="115"/>
        <end position="137"/>
    </location>
</feature>
<name>A0A1V9YRC8_ACHHY</name>
<protein>
    <recommendedName>
        <fullName evidence="4">Transmembrane protein</fullName>
    </recommendedName>
</protein>
<dbReference type="AlphaFoldDB" id="A0A1V9YRC8"/>